<dbReference type="InterPro" id="IPR002687">
    <property type="entry name" value="Nop_dom"/>
</dbReference>
<dbReference type="PANTHER" id="PTHR13904:SF0">
    <property type="entry name" value="U4_U6 SMALL NUCLEAR RIBONUCLEOPROTEIN PRP31"/>
    <property type="match status" value="1"/>
</dbReference>
<gene>
    <name evidence="10" type="ORF">BMR1_02g02645</name>
</gene>
<dbReference type="InterPro" id="IPR019175">
    <property type="entry name" value="Prp31_C"/>
</dbReference>
<keyword evidence="8 10" id="KW-0687">Ribonucleoprotein</keyword>
<keyword evidence="7" id="KW-0539">Nucleus</keyword>
<keyword evidence="3" id="KW-0507">mRNA processing</keyword>
<dbReference type="Gene3D" id="1.10.246.90">
    <property type="entry name" value="Nop domain"/>
    <property type="match status" value="1"/>
</dbReference>
<protein>
    <submittedName>
        <fullName evidence="10">U4/U6 small nuclear ribonucleoprotein PRP31</fullName>
    </submittedName>
</protein>
<dbReference type="OrthoDB" id="4771285at2759"/>
<dbReference type="GeneID" id="24424312"/>
<dbReference type="Gene3D" id="1.10.287.4070">
    <property type="match status" value="1"/>
</dbReference>
<dbReference type="AlphaFoldDB" id="A0A1R4AAJ9"/>
<dbReference type="SUPFAM" id="SSF89124">
    <property type="entry name" value="Nop domain"/>
    <property type="match status" value="1"/>
</dbReference>
<evidence type="ECO:0000256" key="1">
    <source>
        <dbReference type="ARBA" id="ARBA00004123"/>
    </source>
</evidence>
<sequence length="489" mass="54534">MTGEQYMATLADSFLLDLEDLEHDDEIEDNNNRTALAQCYESDPDETIKDAVKEYFSSSDLKNRSFSQFLRSERLNKTIEKIIPLLDGKILIDREVDYKEQLLIRDCNSLVIEIDTEILSIHKYVKDIYCSKFPELESIVVAPLDYISLVKRIQNESDITKIDMKDILPNATAMAVTVAATMTMGSALGPYELSKLIGACDDALKLAAHRNNVLLYLESRMTILAPNISRIIGSALTARLITMAGGLQELAKIPSQNIMLIGDSKNTLFTGHTFKGSETSGVISCCEIVQTAVSHLKFKAIKMVSSKVALAARVDLFGKAKDGGIGEKFRNHILVNLSKALEMPDAPIKKALPIPEERKTNKRGGKRYRKMKEKYGISQIRQQANRIAFGPEGQEEIGLEGHQLGMLGKSTGKGKIILQVKRKQIHVPRKRQLMLQKQMESSNAINGMATSLAFTPLQGIELCNPKRNTQEITPGYFDKFAKFSKLSMK</sequence>
<dbReference type="GO" id="GO:0046540">
    <property type="term" value="C:U4/U6 x U5 tri-snRNP complex"/>
    <property type="evidence" value="ECO:0007669"/>
    <property type="project" value="InterPro"/>
</dbReference>
<dbReference type="InterPro" id="IPR036070">
    <property type="entry name" value="Nop_dom_sf"/>
</dbReference>
<dbReference type="SMART" id="SM00931">
    <property type="entry name" value="NOSIC"/>
    <property type="match status" value="1"/>
</dbReference>
<dbReference type="RefSeq" id="XP_021338221.1">
    <property type="nucleotide sequence ID" value="XM_021481597.1"/>
</dbReference>
<dbReference type="PANTHER" id="PTHR13904">
    <property type="entry name" value="PRE-MRNA SPLICING FACTOR PRP31"/>
    <property type="match status" value="1"/>
</dbReference>
<dbReference type="PROSITE" id="PS51358">
    <property type="entry name" value="NOP"/>
    <property type="match status" value="1"/>
</dbReference>
<feature type="domain" description="Nop" evidence="9">
    <location>
        <begin position="224"/>
        <end position="342"/>
    </location>
</feature>
<dbReference type="GO" id="GO:0005687">
    <property type="term" value="C:U4 snRNP"/>
    <property type="evidence" value="ECO:0007669"/>
    <property type="project" value="TreeGrafter"/>
</dbReference>
<reference evidence="10 11" key="2">
    <citation type="journal article" date="2013" name="PLoS ONE">
        <title>Whole genome mapping and re-organization of the nuclear and mitochondrial genomes of Babesia microti isolates.</title>
        <authorList>
            <person name="Cornillot E."/>
            <person name="Dassouli A."/>
            <person name="Garg A."/>
            <person name="Pachikara N."/>
            <person name="Randazzo S."/>
            <person name="Depoix D."/>
            <person name="Carcy B."/>
            <person name="Delbecq S."/>
            <person name="Frutos R."/>
            <person name="Silva J.C."/>
            <person name="Sutton R."/>
            <person name="Krause P.J."/>
            <person name="Mamoun C.B."/>
        </authorList>
    </citation>
    <scope>NUCLEOTIDE SEQUENCE [LARGE SCALE GENOMIC DNA]</scope>
    <source>
        <strain evidence="10 11">RI</strain>
    </source>
</reference>
<evidence type="ECO:0000259" key="9">
    <source>
        <dbReference type="PROSITE" id="PS51358"/>
    </source>
</evidence>
<reference evidence="10 11" key="3">
    <citation type="journal article" date="2016" name="Sci. Rep.">
        <title>Genome-wide diversity and gene expression profiling of Babesia microti isolates identify polymorphic genes that mediate host-pathogen interactions.</title>
        <authorList>
            <person name="Silva J.C."/>
            <person name="Cornillot E."/>
            <person name="McCracken C."/>
            <person name="Usmani-Brown S."/>
            <person name="Dwivedi A."/>
            <person name="Ifeonu O.O."/>
            <person name="Crabtree J."/>
            <person name="Gotia H.T."/>
            <person name="Virji A.Z."/>
            <person name="Reynes C."/>
            <person name="Colinge J."/>
            <person name="Kumar V."/>
            <person name="Lawres L."/>
            <person name="Pazzi J.E."/>
            <person name="Pablo J.V."/>
            <person name="Hung C."/>
            <person name="Brancato J."/>
            <person name="Kumari P."/>
            <person name="Orvis J."/>
            <person name="Tretina K."/>
            <person name="Chibucos M."/>
            <person name="Ott S."/>
            <person name="Sadzewicz L."/>
            <person name="Sengamalay N."/>
            <person name="Shetty A.C."/>
            <person name="Su Q."/>
            <person name="Tallon L."/>
            <person name="Fraser C.M."/>
            <person name="Frutos R."/>
            <person name="Molina D.M."/>
            <person name="Krause P.J."/>
            <person name="Ben Mamoun C."/>
        </authorList>
    </citation>
    <scope>NUCLEOTIDE SEQUENCE [LARGE SCALE GENOMIC DNA]</scope>
    <source>
        <strain evidence="10 11">RI</strain>
    </source>
</reference>
<dbReference type="InterPro" id="IPR012976">
    <property type="entry name" value="NOSIC"/>
</dbReference>
<dbReference type="VEuPathDB" id="PiroplasmaDB:BMR1_02g02645"/>
<dbReference type="Proteomes" id="UP000002899">
    <property type="component" value="Chromosome II"/>
</dbReference>
<keyword evidence="5" id="KW-0694">RNA-binding</keyword>
<dbReference type="KEGG" id="bmic:BMR1_02g02645"/>
<evidence type="ECO:0000313" key="11">
    <source>
        <dbReference type="Proteomes" id="UP000002899"/>
    </source>
</evidence>
<dbReference type="InterPro" id="IPR027105">
    <property type="entry name" value="Prp31"/>
</dbReference>
<organism evidence="10 11">
    <name type="scientific">Babesia microti (strain RI)</name>
    <dbReference type="NCBI Taxonomy" id="1133968"/>
    <lineage>
        <taxon>Eukaryota</taxon>
        <taxon>Sar</taxon>
        <taxon>Alveolata</taxon>
        <taxon>Apicomplexa</taxon>
        <taxon>Aconoidasida</taxon>
        <taxon>Piroplasmida</taxon>
        <taxon>Babesiidae</taxon>
        <taxon>Babesia</taxon>
    </lineage>
</organism>
<comment type="subcellular location">
    <subcellularLocation>
        <location evidence="1">Nucleus</location>
    </subcellularLocation>
</comment>
<evidence type="ECO:0000256" key="3">
    <source>
        <dbReference type="ARBA" id="ARBA00022664"/>
    </source>
</evidence>
<keyword evidence="11" id="KW-1185">Reference proteome</keyword>
<dbReference type="GO" id="GO:0000244">
    <property type="term" value="P:spliceosomal tri-snRNP complex assembly"/>
    <property type="evidence" value="ECO:0007669"/>
    <property type="project" value="InterPro"/>
</dbReference>
<evidence type="ECO:0000313" key="10">
    <source>
        <dbReference type="EMBL" id="SJK86023.1"/>
    </source>
</evidence>
<evidence type="ECO:0000256" key="6">
    <source>
        <dbReference type="ARBA" id="ARBA00023187"/>
    </source>
</evidence>
<dbReference type="Pfam" id="PF09785">
    <property type="entry name" value="Prp31_C"/>
    <property type="match status" value="1"/>
</dbReference>
<dbReference type="GO" id="GO:0071011">
    <property type="term" value="C:precatalytic spliceosome"/>
    <property type="evidence" value="ECO:0007669"/>
    <property type="project" value="TreeGrafter"/>
</dbReference>
<keyword evidence="6" id="KW-0508">mRNA splicing</keyword>
<evidence type="ECO:0000256" key="2">
    <source>
        <dbReference type="ARBA" id="ARBA00005572"/>
    </source>
</evidence>
<evidence type="ECO:0000256" key="4">
    <source>
        <dbReference type="ARBA" id="ARBA00022728"/>
    </source>
</evidence>
<dbReference type="Pfam" id="PF01798">
    <property type="entry name" value="Nop"/>
    <property type="match status" value="1"/>
</dbReference>
<proteinExistence type="inferred from homology"/>
<evidence type="ECO:0000256" key="8">
    <source>
        <dbReference type="ARBA" id="ARBA00023274"/>
    </source>
</evidence>
<dbReference type="GO" id="GO:0003723">
    <property type="term" value="F:RNA binding"/>
    <property type="evidence" value="ECO:0007669"/>
    <property type="project" value="UniProtKB-KW"/>
</dbReference>
<keyword evidence="4" id="KW-0747">Spliceosome</keyword>
<dbReference type="EMBL" id="FO082872">
    <property type="protein sequence ID" value="SJK86023.1"/>
    <property type="molecule type" value="Genomic_DNA"/>
</dbReference>
<name>A0A1R4AAJ9_BABMR</name>
<dbReference type="InterPro" id="IPR042239">
    <property type="entry name" value="Nop_C"/>
</dbReference>
<reference evidence="10 11" key="1">
    <citation type="journal article" date="2012" name="Nucleic Acids Res.">
        <title>Sequencing of the smallest Apicomplexan genome from the human pathogen Babesia microti.</title>
        <authorList>
            <person name="Cornillot E."/>
            <person name="Hadj-Kaddour K."/>
            <person name="Dassouli A."/>
            <person name="Noel B."/>
            <person name="Ranwez V."/>
            <person name="Vacherie B."/>
            <person name="Augagneur Y."/>
            <person name="Bres V."/>
            <person name="Duclos A."/>
            <person name="Randazzo S."/>
            <person name="Carcy B."/>
            <person name="Debierre-Grockiego F."/>
            <person name="Delbecq S."/>
            <person name="Moubri-Menage K."/>
            <person name="Shams-Eldin H."/>
            <person name="Usmani-Brown S."/>
            <person name="Bringaud F."/>
            <person name="Wincker P."/>
            <person name="Vivares C.P."/>
            <person name="Schwarz R.T."/>
            <person name="Schetters T.P."/>
            <person name="Krause P.J."/>
            <person name="Gorenflot A."/>
            <person name="Berry V."/>
            <person name="Barbe V."/>
            <person name="Ben Mamoun C."/>
        </authorList>
    </citation>
    <scope>NUCLEOTIDE SEQUENCE [LARGE SCALE GENOMIC DNA]</scope>
    <source>
        <strain evidence="10 11">RI</strain>
    </source>
</reference>
<evidence type="ECO:0000256" key="7">
    <source>
        <dbReference type="ARBA" id="ARBA00023242"/>
    </source>
</evidence>
<accession>A0A1R4AAJ9</accession>
<comment type="similarity">
    <text evidence="2">Belongs to the PRP31 family.</text>
</comment>
<evidence type="ECO:0000256" key="5">
    <source>
        <dbReference type="ARBA" id="ARBA00022884"/>
    </source>
</evidence>